<sequence length="221" mass="23903">MVDGLERWPIDPVWCPGWPADPADYTAAQAAAADVATELLWRLTAGRYGLRTDTVRPCRRGCLDGGAVADGGWMRPVLLGARWVNMGGCTCIGTCGCGPVCEVELPGPVYSITTVRVDGAVVDPADYTVQDGRWLIRREGPCWPLCQDIARPDTEPGTWSVTYRRGRPVPPAGVRAVSTLACELHKATGAAGGQRCRLPSRVQEIVRDGITMTLIDPMEWL</sequence>
<protein>
    <recommendedName>
        <fullName evidence="3">Head-to-tail adaptor</fullName>
    </recommendedName>
</protein>
<evidence type="ECO:0000313" key="1">
    <source>
        <dbReference type="EMBL" id="RJL19338.1"/>
    </source>
</evidence>
<feature type="non-terminal residue" evidence="1">
    <location>
        <position position="221"/>
    </location>
</feature>
<dbReference type="OrthoDB" id="3340404at2"/>
<comment type="caution">
    <text evidence="1">The sequence shown here is derived from an EMBL/GenBank/DDBJ whole genome shotgun (WGS) entry which is preliminary data.</text>
</comment>
<accession>A0A3A4A3R0</accession>
<proteinExistence type="predicted"/>
<dbReference type="Proteomes" id="UP000265768">
    <property type="component" value="Unassembled WGS sequence"/>
</dbReference>
<name>A0A3A4A3R0_9ACTN</name>
<dbReference type="AlphaFoldDB" id="A0A3A4A3R0"/>
<organism evidence="1 2">
    <name type="scientific">Bailinhaonella thermotolerans</name>
    <dbReference type="NCBI Taxonomy" id="1070861"/>
    <lineage>
        <taxon>Bacteria</taxon>
        <taxon>Bacillati</taxon>
        <taxon>Actinomycetota</taxon>
        <taxon>Actinomycetes</taxon>
        <taxon>Streptosporangiales</taxon>
        <taxon>Streptosporangiaceae</taxon>
        <taxon>Bailinhaonella</taxon>
    </lineage>
</organism>
<reference evidence="1 2" key="1">
    <citation type="submission" date="2018-09" db="EMBL/GenBank/DDBJ databases">
        <title>YIM 75507 draft genome.</title>
        <authorList>
            <person name="Tang S."/>
            <person name="Feng Y."/>
        </authorList>
    </citation>
    <scope>NUCLEOTIDE SEQUENCE [LARGE SCALE GENOMIC DNA]</scope>
    <source>
        <strain evidence="1 2">YIM 75507</strain>
    </source>
</reference>
<gene>
    <name evidence="1" type="ORF">D5H75_40455</name>
</gene>
<keyword evidence="2" id="KW-1185">Reference proteome</keyword>
<dbReference type="EMBL" id="QZEY01000040">
    <property type="protein sequence ID" value="RJL19338.1"/>
    <property type="molecule type" value="Genomic_DNA"/>
</dbReference>
<evidence type="ECO:0000313" key="2">
    <source>
        <dbReference type="Proteomes" id="UP000265768"/>
    </source>
</evidence>
<evidence type="ECO:0008006" key="3">
    <source>
        <dbReference type="Google" id="ProtNLM"/>
    </source>
</evidence>